<dbReference type="GO" id="GO:0043022">
    <property type="term" value="F:ribosome binding"/>
    <property type="evidence" value="ECO:0007669"/>
    <property type="project" value="InterPro"/>
</dbReference>
<gene>
    <name evidence="5 8" type="primary">rimM</name>
    <name evidence="8" type="ORF">HMPREF9004_1572</name>
</gene>
<dbReference type="EMBL" id="AQHZ01000024">
    <property type="protein sequence ID" value="ENO17662.1"/>
    <property type="molecule type" value="Genomic_DNA"/>
</dbReference>
<feature type="domain" description="Ribosome maturation factor RimM PRC barrel" evidence="7">
    <location>
        <begin position="93"/>
        <end position="159"/>
    </location>
</feature>
<comment type="similarity">
    <text evidence="5">Belongs to the RimM family.</text>
</comment>
<dbReference type="Pfam" id="PF01782">
    <property type="entry name" value="RimM"/>
    <property type="match status" value="1"/>
</dbReference>
<keyword evidence="2 5" id="KW-0690">Ribosome biogenesis</keyword>
<evidence type="ECO:0000256" key="3">
    <source>
        <dbReference type="ARBA" id="ARBA00022552"/>
    </source>
</evidence>
<dbReference type="Gene3D" id="2.40.30.60">
    <property type="entry name" value="RimM"/>
    <property type="match status" value="1"/>
</dbReference>
<dbReference type="eggNOG" id="COG0806">
    <property type="taxonomic scope" value="Bacteria"/>
</dbReference>
<dbReference type="InterPro" id="IPR056792">
    <property type="entry name" value="PRC_RimM"/>
</dbReference>
<name>N6X2J3_9ACTO</name>
<dbReference type="InterPro" id="IPR002676">
    <property type="entry name" value="RimM_N"/>
</dbReference>
<dbReference type="GO" id="GO:0005737">
    <property type="term" value="C:cytoplasm"/>
    <property type="evidence" value="ECO:0007669"/>
    <property type="project" value="UniProtKB-SubCell"/>
</dbReference>
<dbReference type="OrthoDB" id="5381335at2"/>
<dbReference type="NCBIfam" id="TIGR02273">
    <property type="entry name" value="16S_RimM"/>
    <property type="match status" value="1"/>
</dbReference>
<reference evidence="8 9" key="1">
    <citation type="submission" date="2013-03" db="EMBL/GenBank/DDBJ databases">
        <title>Reference genome for the Human Microbiome Project.</title>
        <authorList>
            <person name="Aqrawi P."/>
            <person name="Ayvaz T."/>
            <person name="Bess C."/>
            <person name="Blankenburg K."/>
            <person name="Coyle M."/>
            <person name="Deng J."/>
            <person name="Forbes L."/>
            <person name="Fowler G."/>
            <person name="Francisco L."/>
            <person name="Fu Q."/>
            <person name="Gibbs R."/>
            <person name="Gross S."/>
            <person name="Gubbala S."/>
            <person name="Hale W."/>
            <person name="Hemphill L."/>
            <person name="Highlander S."/>
            <person name="Hirani K."/>
            <person name="Jackson L."/>
            <person name="Jakkamsetti A."/>
            <person name="Javaid M."/>
            <person name="Jayaseelan J.C."/>
            <person name="Jiang H."/>
            <person name="Joshi V."/>
            <person name="Korchina V."/>
            <person name="Kovar C."/>
            <person name="Lara F."/>
            <person name="Lee S."/>
            <person name="Liu Y."/>
            <person name="Mata R."/>
            <person name="Mathew T."/>
            <person name="Munidasa M."/>
            <person name="Muzny D."/>
            <person name="Nazareth L."/>
            <person name="Ngo R."/>
            <person name="Nguyen L."/>
            <person name="Nguyen N."/>
            <person name="Okwuonu G."/>
            <person name="Ongeri F."/>
            <person name="Palculict T."/>
            <person name="Patil S."/>
            <person name="Petrosino J."/>
            <person name="Pham C."/>
            <person name="Pham P."/>
            <person name="Pu L.-L."/>
            <person name="Qin X."/>
            <person name="Qu J."/>
            <person name="Reid J."/>
            <person name="Ross M."/>
            <person name="Ruth R."/>
            <person name="Saada N."/>
            <person name="San Lucas F."/>
            <person name="Santibanez J."/>
            <person name="Shang Y."/>
            <person name="Simmons D."/>
            <person name="Song X.-Z."/>
            <person name="Tang L.-Y."/>
            <person name="Thornton R."/>
            <person name="Warren J."/>
            <person name="Weissenberger G."/>
            <person name="Wilczek-Boney K."/>
            <person name="Worley K."/>
            <person name="Youmans B."/>
            <person name="Zhang J."/>
            <person name="Zhang L."/>
            <person name="Zhao Z."/>
            <person name="Zhou C."/>
            <person name="Zhu D."/>
            <person name="Zhu Y."/>
        </authorList>
    </citation>
    <scope>NUCLEOTIDE SEQUENCE [LARGE SCALE GENOMIC DNA]</scope>
    <source>
        <strain evidence="8 9">F0333</strain>
    </source>
</reference>
<dbReference type="STRING" id="888050.HMPREF9004_1572"/>
<accession>N6X2J3</accession>
<evidence type="ECO:0000256" key="2">
    <source>
        <dbReference type="ARBA" id="ARBA00022517"/>
    </source>
</evidence>
<dbReference type="AlphaFoldDB" id="N6X2J3"/>
<dbReference type="InterPro" id="IPR011961">
    <property type="entry name" value="RimM"/>
</dbReference>
<dbReference type="GO" id="GO:0005840">
    <property type="term" value="C:ribosome"/>
    <property type="evidence" value="ECO:0007669"/>
    <property type="project" value="InterPro"/>
</dbReference>
<dbReference type="InterPro" id="IPR009000">
    <property type="entry name" value="Transl_B-barrel_sf"/>
</dbReference>
<evidence type="ECO:0000313" key="8">
    <source>
        <dbReference type="EMBL" id="ENO17662.1"/>
    </source>
</evidence>
<dbReference type="SUPFAM" id="SSF50447">
    <property type="entry name" value="Translation proteins"/>
    <property type="match status" value="1"/>
</dbReference>
<dbReference type="HOGENOM" id="CLU_077636_0_0_11"/>
<evidence type="ECO:0000256" key="5">
    <source>
        <dbReference type="HAMAP-Rule" id="MF_00014"/>
    </source>
</evidence>
<dbReference type="Proteomes" id="UP000013015">
    <property type="component" value="Unassembled WGS sequence"/>
</dbReference>
<evidence type="ECO:0000259" key="6">
    <source>
        <dbReference type="Pfam" id="PF01782"/>
    </source>
</evidence>
<keyword evidence="1 5" id="KW-0963">Cytoplasm</keyword>
<evidence type="ECO:0000313" key="9">
    <source>
        <dbReference type="Proteomes" id="UP000013015"/>
    </source>
</evidence>
<keyword evidence="9" id="KW-1185">Reference proteome</keyword>
<dbReference type="PANTHER" id="PTHR33692">
    <property type="entry name" value="RIBOSOME MATURATION FACTOR RIMM"/>
    <property type="match status" value="1"/>
</dbReference>
<proteinExistence type="inferred from homology"/>
<dbReference type="SUPFAM" id="SSF50346">
    <property type="entry name" value="PRC-barrel domain"/>
    <property type="match status" value="1"/>
</dbReference>
<keyword evidence="3 5" id="KW-0698">rRNA processing</keyword>
<comment type="domain">
    <text evidence="5">The PRC barrel domain binds ribosomal protein uS19.</text>
</comment>
<protein>
    <recommendedName>
        <fullName evidence="5">Ribosome maturation factor RimM</fullName>
    </recommendedName>
</protein>
<evidence type="ECO:0000259" key="7">
    <source>
        <dbReference type="Pfam" id="PF24986"/>
    </source>
</evidence>
<evidence type="ECO:0000256" key="4">
    <source>
        <dbReference type="ARBA" id="ARBA00023186"/>
    </source>
</evidence>
<comment type="subcellular location">
    <subcellularLocation>
        <location evidence="5">Cytoplasm</location>
    </subcellularLocation>
</comment>
<feature type="domain" description="RimM N-terminal" evidence="6">
    <location>
        <begin position="5"/>
        <end position="84"/>
    </location>
</feature>
<comment type="caution">
    <text evidence="8">The sequence shown here is derived from an EMBL/GenBank/DDBJ whole genome shotgun (WGS) entry which is preliminary data.</text>
</comment>
<dbReference type="HAMAP" id="MF_00014">
    <property type="entry name" value="Ribosome_mat_RimM"/>
    <property type="match status" value="1"/>
</dbReference>
<dbReference type="InterPro" id="IPR011033">
    <property type="entry name" value="PRC_barrel-like_sf"/>
</dbReference>
<dbReference type="GO" id="GO:0006364">
    <property type="term" value="P:rRNA processing"/>
    <property type="evidence" value="ECO:0007669"/>
    <property type="project" value="UniProtKB-UniRule"/>
</dbReference>
<dbReference type="GO" id="GO:0042274">
    <property type="term" value="P:ribosomal small subunit biogenesis"/>
    <property type="evidence" value="ECO:0007669"/>
    <property type="project" value="UniProtKB-UniRule"/>
</dbReference>
<dbReference type="Pfam" id="PF24986">
    <property type="entry name" value="PRC_RimM"/>
    <property type="match status" value="1"/>
</dbReference>
<sequence>MRMTAGIIGPAHGLRGEVLVDVRSDDPALWAPGSLFSLEDSPLAELTIGGVRIHKERLLVSFEEVTSREKAEELRGVRLLVEEHEEEDAWYPHQLKGLKALTPKGEELGTVSGVRFGSAQDLLLVRTPEGTVMVPFVAQIVPEVDLESGVVTIDAPPGLFDDDVVDTGETRSQR</sequence>
<evidence type="ECO:0000256" key="1">
    <source>
        <dbReference type="ARBA" id="ARBA00022490"/>
    </source>
</evidence>
<dbReference type="PANTHER" id="PTHR33692:SF1">
    <property type="entry name" value="RIBOSOME MATURATION FACTOR RIMM"/>
    <property type="match status" value="1"/>
</dbReference>
<dbReference type="PATRIC" id="fig|888050.3.peg.1508"/>
<comment type="subunit">
    <text evidence="5">Binds ribosomal protein uS19.</text>
</comment>
<dbReference type="InterPro" id="IPR036976">
    <property type="entry name" value="RimM_N_sf"/>
</dbReference>
<keyword evidence="4 5" id="KW-0143">Chaperone</keyword>
<dbReference type="RefSeq" id="WP_005964101.1">
    <property type="nucleotide sequence ID" value="NZ_CP040505.1"/>
</dbReference>
<comment type="function">
    <text evidence="5">An accessory protein needed during the final step in the assembly of 30S ribosomal subunit, possibly for assembly of the head region. Essential for efficient processing of 16S rRNA. May be needed both before and after RbfA during the maturation of 16S rRNA. It has affinity for free ribosomal 30S subunits but not for 70S ribosomes.</text>
</comment>
<organism evidence="8 9">
    <name type="scientific">Schaalia cardiffensis F0333</name>
    <dbReference type="NCBI Taxonomy" id="888050"/>
    <lineage>
        <taxon>Bacteria</taxon>
        <taxon>Bacillati</taxon>
        <taxon>Actinomycetota</taxon>
        <taxon>Actinomycetes</taxon>
        <taxon>Actinomycetales</taxon>
        <taxon>Actinomycetaceae</taxon>
        <taxon>Schaalia</taxon>
    </lineage>
</organism>
<dbReference type="Gene3D" id="2.30.30.240">
    <property type="entry name" value="PRC-barrel domain"/>
    <property type="match status" value="1"/>
</dbReference>